<dbReference type="InterPro" id="IPR001005">
    <property type="entry name" value="SANT/Myb"/>
</dbReference>
<feature type="compositionally biased region" description="Polar residues" evidence="1">
    <location>
        <begin position="43"/>
        <end position="62"/>
    </location>
</feature>
<evidence type="ECO:0000313" key="4">
    <source>
        <dbReference type="Proteomes" id="UP000001745"/>
    </source>
</evidence>
<dbReference type="HOGENOM" id="CLU_530163_0_0_1"/>
<dbReference type="InParanoid" id="B8MUN0"/>
<dbReference type="PhylomeDB" id="B8MUN0"/>
<dbReference type="Pfam" id="PF13921">
    <property type="entry name" value="Myb_DNA-bind_6"/>
    <property type="match status" value="1"/>
</dbReference>
<dbReference type="VEuPathDB" id="FungiDB:TSTA_108800"/>
<proteinExistence type="predicted"/>
<dbReference type="SUPFAM" id="SSF46689">
    <property type="entry name" value="Homeodomain-like"/>
    <property type="match status" value="1"/>
</dbReference>
<dbReference type="CDD" id="cd00167">
    <property type="entry name" value="SANT"/>
    <property type="match status" value="1"/>
</dbReference>
<name>B8MUN0_TALSN</name>
<keyword evidence="4" id="KW-1185">Reference proteome</keyword>
<dbReference type="AlphaFoldDB" id="B8MUN0"/>
<feature type="compositionally biased region" description="Polar residues" evidence="1">
    <location>
        <begin position="397"/>
        <end position="413"/>
    </location>
</feature>
<organism evidence="3 4">
    <name type="scientific">Talaromyces stipitatus (strain ATCC 10500 / CBS 375.48 / QM 6759 / NRRL 1006)</name>
    <name type="common">Penicillium stipitatum</name>
    <dbReference type="NCBI Taxonomy" id="441959"/>
    <lineage>
        <taxon>Eukaryota</taxon>
        <taxon>Fungi</taxon>
        <taxon>Dikarya</taxon>
        <taxon>Ascomycota</taxon>
        <taxon>Pezizomycotina</taxon>
        <taxon>Eurotiomycetes</taxon>
        <taxon>Eurotiomycetidae</taxon>
        <taxon>Eurotiales</taxon>
        <taxon>Trichocomaceae</taxon>
        <taxon>Talaromyces</taxon>
        <taxon>Talaromyces sect. Talaromyces</taxon>
    </lineage>
</organism>
<dbReference type="STRING" id="441959.B8MUN0"/>
<feature type="region of interest" description="Disordered" evidence="1">
    <location>
        <begin position="234"/>
        <end position="258"/>
    </location>
</feature>
<reference evidence="4" key="1">
    <citation type="journal article" date="2015" name="Genome Announc.">
        <title>Genome sequence of the AIDS-associated pathogen Penicillium marneffei (ATCC18224) and its near taxonomic relative Talaromyces stipitatus (ATCC10500).</title>
        <authorList>
            <person name="Nierman W.C."/>
            <person name="Fedorova-Abrams N.D."/>
            <person name="Andrianopoulos A."/>
        </authorList>
    </citation>
    <scope>NUCLEOTIDE SEQUENCE [LARGE SCALE GENOMIC DNA]</scope>
    <source>
        <strain evidence="4">ATCC 10500 / CBS 375.48 / QM 6759 / NRRL 1006</strain>
    </source>
</reference>
<dbReference type="PROSITE" id="PS51294">
    <property type="entry name" value="HTH_MYB"/>
    <property type="match status" value="1"/>
</dbReference>
<dbReference type="InterPro" id="IPR017930">
    <property type="entry name" value="Myb_dom"/>
</dbReference>
<dbReference type="EMBL" id="EQ962661">
    <property type="protein sequence ID" value="EED11698.1"/>
    <property type="molecule type" value="Genomic_DNA"/>
</dbReference>
<accession>B8MUN0</accession>
<feature type="compositionally biased region" description="Polar residues" evidence="1">
    <location>
        <begin position="240"/>
        <end position="253"/>
    </location>
</feature>
<dbReference type="OrthoDB" id="2143914at2759"/>
<evidence type="ECO:0000313" key="3">
    <source>
        <dbReference type="EMBL" id="EED11698.1"/>
    </source>
</evidence>
<dbReference type="GeneID" id="8103136"/>
<dbReference type="RefSeq" id="XP_002488454.1">
    <property type="nucleotide sequence ID" value="XM_002488409.1"/>
</dbReference>
<evidence type="ECO:0000259" key="2">
    <source>
        <dbReference type="PROSITE" id="PS51294"/>
    </source>
</evidence>
<dbReference type="InterPro" id="IPR009057">
    <property type="entry name" value="Homeodomain-like_sf"/>
</dbReference>
<feature type="domain" description="HTH myb-type" evidence="2">
    <location>
        <begin position="420"/>
        <end position="473"/>
    </location>
</feature>
<protein>
    <recommendedName>
        <fullName evidence="2">HTH myb-type domain-containing protein</fullName>
    </recommendedName>
</protein>
<feature type="region of interest" description="Disordered" evidence="1">
    <location>
        <begin position="381"/>
        <end position="413"/>
    </location>
</feature>
<sequence length="514" mass="56677">MSAFVFYNPNGSANRYSNKERFRPRPNPQAPVPVNRDVVGVSEPTSDSSYSVKDTANKTIQTLPPEPAFQRETSSSTSAMGDDCFDESQMSDGGDSLHSLFSDFTDDRLEDADRNSVNRLLAPLKYLPNATVSHAATHHDANPAPSEFGSFGQPQPVAGNALFAVGCIQHGSTDHIDARPAFSSTYMPPICNFTESHSATFADPIHNDLAMMDPVDITYTEAGTQTDHPAITLSDRETQTDQYGTEATSNKEGSPSPVLVETCETRDNSYEQHDEHVGNQRRVNATDSTETNRQNIPDLVPTVSASPHYPVTRPVVDVTHHNHPLPIHGFFTVHGNADQLAYTLTFFEQKTESLSESAYGRASSLARNDAIERLSAVPDLTVHGNDDDKDLPVFDPSLNTDEGSWSPSRNESVTQDCYVSKGRKGDPFSSEDDALLVRLKGNNLPWKMIATFFPGRSEGSLQNRFCTKLKRKLSESGRDQKRARMAGLHHLDEDASQQLQCELDWIAGDRTSRR</sequence>
<dbReference type="Proteomes" id="UP000001745">
    <property type="component" value="Unassembled WGS sequence"/>
</dbReference>
<dbReference type="eggNOG" id="ENOG502R36J">
    <property type="taxonomic scope" value="Eukaryota"/>
</dbReference>
<feature type="compositionally biased region" description="Polar residues" evidence="1">
    <location>
        <begin position="285"/>
        <end position="295"/>
    </location>
</feature>
<gene>
    <name evidence="3" type="ORF">TSTA_108800</name>
</gene>
<evidence type="ECO:0000256" key="1">
    <source>
        <dbReference type="SAM" id="MobiDB-lite"/>
    </source>
</evidence>
<dbReference type="Gene3D" id="1.10.10.60">
    <property type="entry name" value="Homeodomain-like"/>
    <property type="match status" value="1"/>
</dbReference>
<feature type="region of interest" description="Disordered" evidence="1">
    <location>
        <begin position="285"/>
        <end position="305"/>
    </location>
</feature>
<feature type="region of interest" description="Disordered" evidence="1">
    <location>
        <begin position="1"/>
        <end position="84"/>
    </location>
</feature>